<organism evidence="3 4">
    <name type="scientific">Agromyces mariniharenae</name>
    <dbReference type="NCBI Taxonomy" id="2604423"/>
    <lineage>
        <taxon>Bacteria</taxon>
        <taxon>Bacillati</taxon>
        <taxon>Actinomycetota</taxon>
        <taxon>Actinomycetes</taxon>
        <taxon>Micrococcales</taxon>
        <taxon>Microbacteriaceae</taxon>
        <taxon>Agromyces</taxon>
    </lineage>
</organism>
<dbReference type="PROSITE" id="PS51257">
    <property type="entry name" value="PROKAR_LIPOPROTEIN"/>
    <property type="match status" value="1"/>
</dbReference>
<evidence type="ECO:0000256" key="2">
    <source>
        <dbReference type="SAM" id="SignalP"/>
    </source>
</evidence>
<evidence type="ECO:0000313" key="4">
    <source>
        <dbReference type="Proteomes" id="UP000325243"/>
    </source>
</evidence>
<feature type="chain" id="PRO_5038796457" evidence="2">
    <location>
        <begin position="23"/>
        <end position="275"/>
    </location>
</feature>
<sequence length="275" mass="28644">MDSITRRLTALVVATSSTAALAGCIASSPVPASTAPAGGSAAPGSAAVLPQGDDPVELDPADFTTEIDNPYWPMTPGTQWVYRETDPEGDLTVRVTVTSETKRIANGIEARVVRDTVMRGDELVEDTFDWYAQDADGAVWYLGEDTAEFEGGEVVSREGSFEAGVDGALPGIAMPADPQPGMTYRQEYLAGEAEDAGAVLGDSELVEVPYGSFSGAVLTRDTTPLEPDVQELKFYAPGVGPVLTLAVSGGSGREELLEVRTVPDGTGTAPLGSPD</sequence>
<proteinExistence type="predicted"/>
<accession>A0A5S4UXE4</accession>
<evidence type="ECO:0000256" key="1">
    <source>
        <dbReference type="SAM" id="MobiDB-lite"/>
    </source>
</evidence>
<evidence type="ECO:0000313" key="3">
    <source>
        <dbReference type="EMBL" id="TYL50339.1"/>
    </source>
</evidence>
<reference evidence="3 4" key="1">
    <citation type="submission" date="2019-08" db="EMBL/GenBank/DDBJ databases">
        <authorList>
            <person name="Hu J."/>
        </authorList>
    </citation>
    <scope>NUCLEOTIDE SEQUENCE [LARGE SCALE GENOMIC DNA]</scope>
    <source>
        <strain evidence="3 4">NEAU-184</strain>
    </source>
</reference>
<feature type="compositionally biased region" description="Low complexity" evidence="1">
    <location>
        <begin position="29"/>
        <end position="47"/>
    </location>
</feature>
<protein>
    <submittedName>
        <fullName evidence="3">Uncharacterized protein</fullName>
    </submittedName>
</protein>
<feature type="region of interest" description="Disordered" evidence="1">
    <location>
        <begin position="29"/>
        <end position="57"/>
    </location>
</feature>
<comment type="caution">
    <text evidence="3">The sequence shown here is derived from an EMBL/GenBank/DDBJ whole genome shotgun (WGS) entry which is preliminary data.</text>
</comment>
<keyword evidence="2" id="KW-0732">Signal</keyword>
<dbReference type="EMBL" id="VSSB01000002">
    <property type="protein sequence ID" value="TYL50339.1"/>
    <property type="molecule type" value="Genomic_DNA"/>
</dbReference>
<dbReference type="Proteomes" id="UP000325243">
    <property type="component" value="Unassembled WGS sequence"/>
</dbReference>
<gene>
    <name evidence="3" type="ORF">FYC51_14085</name>
</gene>
<dbReference type="RefSeq" id="WP_148734441.1">
    <property type="nucleotide sequence ID" value="NZ_VSSB01000002.1"/>
</dbReference>
<feature type="signal peptide" evidence="2">
    <location>
        <begin position="1"/>
        <end position="22"/>
    </location>
</feature>
<keyword evidence="4" id="KW-1185">Reference proteome</keyword>
<dbReference type="AlphaFoldDB" id="A0A5S4UXE4"/>
<dbReference type="Gene3D" id="2.40.360.20">
    <property type="match status" value="1"/>
</dbReference>
<name>A0A5S4UXE4_9MICO</name>